<evidence type="ECO:0000313" key="2">
    <source>
        <dbReference type="Proteomes" id="UP000588586"/>
    </source>
</evidence>
<dbReference type="AlphaFoldDB" id="A0A849HI73"/>
<evidence type="ECO:0000313" key="1">
    <source>
        <dbReference type="EMBL" id="NNM44407.1"/>
    </source>
</evidence>
<dbReference type="EMBL" id="JABEPQ010000001">
    <property type="protein sequence ID" value="NNM44407.1"/>
    <property type="molecule type" value="Genomic_DNA"/>
</dbReference>
<accession>A0A849HI73</accession>
<comment type="caution">
    <text evidence="1">The sequence shown here is derived from an EMBL/GenBank/DDBJ whole genome shotgun (WGS) entry which is preliminary data.</text>
</comment>
<name>A0A849HI73_9MICO</name>
<organism evidence="1 2">
    <name type="scientific">Knoellia koreensis</name>
    <dbReference type="NCBI Taxonomy" id="2730921"/>
    <lineage>
        <taxon>Bacteria</taxon>
        <taxon>Bacillati</taxon>
        <taxon>Actinomycetota</taxon>
        <taxon>Actinomycetes</taxon>
        <taxon>Micrococcales</taxon>
        <taxon>Intrasporangiaceae</taxon>
        <taxon>Knoellia</taxon>
    </lineage>
</organism>
<reference evidence="1 2" key="1">
    <citation type="submission" date="2020-04" db="EMBL/GenBank/DDBJ databases">
        <title>Knoellia sp. isolate from air conditioner.</title>
        <authorList>
            <person name="Chea S."/>
            <person name="Kim D.-U."/>
        </authorList>
    </citation>
    <scope>NUCLEOTIDE SEQUENCE [LARGE SCALE GENOMIC DNA]</scope>
    <source>
        <strain evidence="1 2">DB2414S</strain>
    </source>
</reference>
<keyword evidence="2" id="KW-1185">Reference proteome</keyword>
<sequence length="75" mass="8355">MVIGTEADGKPGRDNVFTLTHLDDGRWRVAYFERGSFDDARYFASEADACRDFVGMLPGVDNPSEGRRAWDHGSS</sequence>
<gene>
    <name evidence="1" type="ORF">HJG52_00090</name>
</gene>
<dbReference type="Proteomes" id="UP000588586">
    <property type="component" value="Unassembled WGS sequence"/>
</dbReference>
<protein>
    <submittedName>
        <fullName evidence="1">Uncharacterized protein</fullName>
    </submittedName>
</protein>
<proteinExistence type="predicted"/>
<dbReference type="RefSeq" id="WP_171241565.1">
    <property type="nucleotide sequence ID" value="NZ_JABEPQ010000001.1"/>
</dbReference>